<evidence type="ECO:0000256" key="3">
    <source>
        <dbReference type="ARBA" id="ARBA00010031"/>
    </source>
</evidence>
<dbReference type="Pfam" id="PF05730">
    <property type="entry name" value="CFEM"/>
    <property type="match status" value="1"/>
</dbReference>
<protein>
    <submittedName>
        <fullName evidence="13">Extracellular membrane protein, CFEM domain protein</fullName>
    </submittedName>
</protein>
<evidence type="ECO:0000256" key="4">
    <source>
        <dbReference type="ARBA" id="ARBA00022525"/>
    </source>
</evidence>
<dbReference type="EMBL" id="AZHD01000003">
    <property type="protein sequence ID" value="OAA65898.1"/>
    <property type="molecule type" value="Genomic_DNA"/>
</dbReference>
<keyword evidence="14" id="KW-1185">Reference proteome</keyword>
<evidence type="ECO:0000313" key="14">
    <source>
        <dbReference type="Proteomes" id="UP000076874"/>
    </source>
</evidence>
<feature type="domain" description="CFEM" evidence="12">
    <location>
        <begin position="15"/>
        <end position="127"/>
    </location>
</feature>
<evidence type="ECO:0000256" key="6">
    <source>
        <dbReference type="ARBA" id="ARBA00022729"/>
    </source>
</evidence>
<gene>
    <name evidence="13" type="ORF">SPI_02685</name>
</gene>
<evidence type="ECO:0000256" key="10">
    <source>
        <dbReference type="SAM" id="MobiDB-lite"/>
    </source>
</evidence>
<evidence type="ECO:0000256" key="9">
    <source>
        <dbReference type="PROSITE-ProRule" id="PRU01356"/>
    </source>
</evidence>
<evidence type="ECO:0000256" key="2">
    <source>
        <dbReference type="ARBA" id="ARBA00004613"/>
    </source>
</evidence>
<feature type="region of interest" description="Disordered" evidence="10">
    <location>
        <begin position="119"/>
        <end position="176"/>
    </location>
</feature>
<comment type="subcellular location">
    <subcellularLocation>
        <location evidence="1">Membrane</location>
        <topology evidence="1">Lipid-anchor</topology>
        <topology evidence="1">GPI-anchor</topology>
    </subcellularLocation>
    <subcellularLocation>
        <location evidence="2">Secreted</location>
    </subcellularLocation>
</comment>
<reference evidence="13 14" key="1">
    <citation type="journal article" date="2016" name="Genome Biol. Evol.">
        <title>Divergent and convergent evolution of fungal pathogenicity.</title>
        <authorList>
            <person name="Shang Y."/>
            <person name="Xiao G."/>
            <person name="Zheng P."/>
            <person name="Cen K."/>
            <person name="Zhan S."/>
            <person name="Wang C."/>
        </authorList>
    </citation>
    <scope>NUCLEOTIDE SEQUENCE [LARGE SCALE GENOMIC DNA]</scope>
    <source>
        <strain evidence="13 14">RCEF 264</strain>
    </source>
</reference>
<dbReference type="GO" id="GO:0098552">
    <property type="term" value="C:side of membrane"/>
    <property type="evidence" value="ECO:0007669"/>
    <property type="project" value="UniProtKB-KW"/>
</dbReference>
<keyword evidence="5" id="KW-0472">Membrane</keyword>
<keyword evidence="5" id="KW-0325">Glycoprotein</keyword>
<feature type="disulfide bond" evidence="9">
    <location>
        <begin position="57"/>
        <end position="64"/>
    </location>
</feature>
<organism evidence="13 14">
    <name type="scientific">Niveomyces insectorum RCEF 264</name>
    <dbReference type="NCBI Taxonomy" id="1081102"/>
    <lineage>
        <taxon>Eukaryota</taxon>
        <taxon>Fungi</taxon>
        <taxon>Dikarya</taxon>
        <taxon>Ascomycota</taxon>
        <taxon>Pezizomycotina</taxon>
        <taxon>Sordariomycetes</taxon>
        <taxon>Hypocreomycetidae</taxon>
        <taxon>Hypocreales</taxon>
        <taxon>Cordycipitaceae</taxon>
        <taxon>Niveomyces</taxon>
    </lineage>
</organism>
<keyword evidence="7 9" id="KW-1015">Disulfide bond</keyword>
<dbReference type="AlphaFoldDB" id="A0A162KC44"/>
<feature type="signal peptide" evidence="11">
    <location>
        <begin position="1"/>
        <end position="19"/>
    </location>
</feature>
<evidence type="ECO:0000313" key="13">
    <source>
        <dbReference type="EMBL" id="OAA65898.1"/>
    </source>
</evidence>
<keyword evidence="8" id="KW-0449">Lipoprotein</keyword>
<keyword evidence="9" id="KW-0349">Heme</keyword>
<comment type="caution">
    <text evidence="13">The sequence shown here is derived from an EMBL/GenBank/DDBJ whole genome shotgun (WGS) entry which is preliminary data.</text>
</comment>
<sequence length="204" mass="20167">MQLTAVGALLLAFAGSAVRASIAAPSYAFAVDLDVLAAQRPACSGICVFQAAMAVDCAPNDYVCQCTKQAQMHALTRSCLVKTCSSEQVDHVASVTNQICNALRSGAAQQKAVVRDVPAPTPAAAKARRVPSGTPVSTAATPSKGSSIPAVSSPTAGSSIPSGSRPTSTPTVATTAGAPPGTAPLAAAVWAVAVAAVGAVLLQL</sequence>
<dbReference type="GO" id="GO:0005576">
    <property type="term" value="C:extracellular region"/>
    <property type="evidence" value="ECO:0007669"/>
    <property type="project" value="UniProtKB-SubCell"/>
</dbReference>
<feature type="compositionally biased region" description="Polar residues" evidence="10">
    <location>
        <begin position="134"/>
        <end position="165"/>
    </location>
</feature>
<keyword evidence="5" id="KW-0336">GPI-anchor</keyword>
<keyword evidence="9" id="KW-0408">Iron</keyword>
<feature type="chain" id="PRO_5007836473" evidence="11">
    <location>
        <begin position="20"/>
        <end position="204"/>
    </location>
</feature>
<comment type="caution">
    <text evidence="9">Lacks conserved residue(s) required for the propagation of feature annotation.</text>
</comment>
<keyword evidence="6 11" id="KW-0732">Signal</keyword>
<evidence type="ECO:0000256" key="1">
    <source>
        <dbReference type="ARBA" id="ARBA00004589"/>
    </source>
</evidence>
<accession>A0A162KC44</accession>
<evidence type="ECO:0000256" key="7">
    <source>
        <dbReference type="ARBA" id="ARBA00023157"/>
    </source>
</evidence>
<dbReference type="STRING" id="1081102.A0A162KC44"/>
<dbReference type="Proteomes" id="UP000076874">
    <property type="component" value="Unassembled WGS sequence"/>
</dbReference>
<evidence type="ECO:0000256" key="5">
    <source>
        <dbReference type="ARBA" id="ARBA00022622"/>
    </source>
</evidence>
<feature type="compositionally biased region" description="Low complexity" evidence="10">
    <location>
        <begin position="166"/>
        <end position="176"/>
    </location>
</feature>
<evidence type="ECO:0000259" key="12">
    <source>
        <dbReference type="PROSITE" id="PS52012"/>
    </source>
</evidence>
<dbReference type="InterPro" id="IPR008427">
    <property type="entry name" value="Extracellular_membr_CFEM_dom"/>
</dbReference>
<evidence type="ECO:0000256" key="8">
    <source>
        <dbReference type="ARBA" id="ARBA00023288"/>
    </source>
</evidence>
<proteinExistence type="inferred from homology"/>
<dbReference type="GO" id="GO:0046872">
    <property type="term" value="F:metal ion binding"/>
    <property type="evidence" value="ECO:0007669"/>
    <property type="project" value="UniProtKB-UniRule"/>
</dbReference>
<keyword evidence="9" id="KW-0479">Metal-binding</keyword>
<dbReference type="PROSITE" id="PS52012">
    <property type="entry name" value="CFEM"/>
    <property type="match status" value="1"/>
</dbReference>
<name>A0A162KC44_9HYPO</name>
<evidence type="ECO:0000256" key="11">
    <source>
        <dbReference type="SAM" id="SignalP"/>
    </source>
</evidence>
<feature type="binding site" description="axial binding residue" evidence="9">
    <location>
        <position position="61"/>
    </location>
    <ligand>
        <name>heme</name>
        <dbReference type="ChEBI" id="CHEBI:30413"/>
    </ligand>
    <ligandPart>
        <name>Fe</name>
        <dbReference type="ChEBI" id="CHEBI:18248"/>
    </ligandPart>
</feature>
<comment type="similarity">
    <text evidence="3">Belongs to the RBT5 family.</text>
</comment>
<keyword evidence="4" id="KW-0964">Secreted</keyword>